<accession>W9CSP2</accession>
<evidence type="ECO:0000313" key="3">
    <source>
        <dbReference type="EMBL" id="ESZ99148.1"/>
    </source>
</evidence>
<feature type="compositionally biased region" description="Basic and acidic residues" evidence="2">
    <location>
        <begin position="469"/>
        <end position="490"/>
    </location>
</feature>
<comment type="caution">
    <text evidence="3">The sequence shown here is derived from an EMBL/GenBank/DDBJ whole genome shotgun (WGS) entry which is preliminary data.</text>
</comment>
<feature type="compositionally biased region" description="Basic residues" evidence="2">
    <location>
        <begin position="650"/>
        <end position="661"/>
    </location>
</feature>
<evidence type="ECO:0000313" key="4">
    <source>
        <dbReference type="Proteomes" id="UP000019487"/>
    </source>
</evidence>
<feature type="region of interest" description="Disordered" evidence="2">
    <location>
        <begin position="440"/>
        <end position="547"/>
    </location>
</feature>
<keyword evidence="1" id="KW-0175">Coiled coil</keyword>
<gene>
    <name evidence="3" type="ORF">SBOR_0469</name>
</gene>
<sequence length="1063" mass="120160">MDDTRHEKETDARSDIKAEESITVFAPASMTAEPISKKIGSESLNITGSSTYGASNGNSSSDSSILRLQPLASKHKSDRLLNTSELPRTFRLSTGRIISITTLDIAHALCQLKYKYPNDKVELVFTDNEPRFKCHDCTVQLFEVSWLNRLTANIGAHLAGAHHANERLHRIREKDPSSSRWTWFLEENQPPKPQDSSIADAHNSRGALSERITNPGPSTASGTSIDPSRAHAATKRPYPGIESFDSSVKRTRLTQHDSGPVYQPRKIHSEESSDDESQSDEELSGNRGQPRYEYGQMLDDHGAASKHQEEATESIDNGTTDARVKKLETERDIQQRTIAKLYKKLHKQREIAATQQEVLEYLVKEDTKHSEMMDSNRQALVTANQKFSTSQDNHNTQMQRLNGRIQHLRQSCEAVAGQHSTDLEDIRKRLQILEDRDLGGEDDIQGRASRLREQINGVEPDNEVDDRESDQYRRTYTDSQVRDDHSRPDLDDMVDSNGDSSDSISSLSDDSYAPSKSPSPSLKPQHSPKQQNDMQNNTSGLEDSNAPSKVIIHPSCVEGVVPSWHKAKAKIQAIERDFPNDLPYTIMYENKLLELICRECSDFHVLLEGTSIGNVTNHVTSVGHGIRVKKRLESKGLEETSTSKVEIRTQKIRRIQQQHRPSKQELTRVRPIELSDENSDLEVGPRRSKRRRIAPADGLQDVIKNLDEGLRDSPAFYTGKGYRTTIQSPVPVPEDITTEIFQKFKDIDERFEQGMKDQKKMSMNIAVELNGCINSSNGRLEYLERNLREQKNLATHSSALYSSSTKICHDENLKLRAEIYKEAKAARLHMETTLQKHKEDNETFKKNISDCQNTTVQRLSSCLDRIVSLEKTLVSKPVSKRLVDLEKSAEGFQSWLEEMSTLAAERTEQQEKDHGELLEKQACQSRASSNLFDKLEKCTQGFHKKLADSVSQFEKEKLWLRQKHEEACAREINVSEAFVGQVVSLENHAAEFQKKLEDMDGLLAQNQSEQGKSSQAIINKITGLGNKIKGFEKKLGDVAIVVENWQPQQSKEDAEAIQNHEQE</sequence>
<feature type="coiled-coil region" evidence="1">
    <location>
        <begin position="391"/>
        <end position="436"/>
    </location>
</feature>
<dbReference type="Proteomes" id="UP000019487">
    <property type="component" value="Unassembled WGS sequence"/>
</dbReference>
<feature type="compositionally biased region" description="Basic and acidic residues" evidence="2">
    <location>
        <begin position="300"/>
        <end position="310"/>
    </location>
</feature>
<feature type="region of interest" description="Disordered" evidence="2">
    <location>
        <begin position="650"/>
        <end position="694"/>
    </location>
</feature>
<dbReference type="OrthoDB" id="3559634at2759"/>
<keyword evidence="4" id="KW-1185">Reference proteome</keyword>
<feature type="compositionally biased region" description="Basic and acidic residues" evidence="2">
    <location>
        <begin position="662"/>
        <end position="673"/>
    </location>
</feature>
<protein>
    <submittedName>
        <fullName evidence="3">Uncharacterized protein</fullName>
    </submittedName>
</protein>
<feature type="compositionally biased region" description="Acidic residues" evidence="2">
    <location>
        <begin position="272"/>
        <end position="283"/>
    </location>
</feature>
<organism evidence="3 4">
    <name type="scientific">Sclerotinia borealis (strain F-4128)</name>
    <dbReference type="NCBI Taxonomy" id="1432307"/>
    <lineage>
        <taxon>Eukaryota</taxon>
        <taxon>Fungi</taxon>
        <taxon>Dikarya</taxon>
        <taxon>Ascomycota</taxon>
        <taxon>Pezizomycotina</taxon>
        <taxon>Leotiomycetes</taxon>
        <taxon>Helotiales</taxon>
        <taxon>Sclerotiniaceae</taxon>
        <taxon>Sclerotinia</taxon>
    </lineage>
</organism>
<feature type="compositionally biased region" description="Polar residues" evidence="2">
    <location>
        <begin position="532"/>
        <end position="547"/>
    </location>
</feature>
<dbReference type="HOGENOM" id="CLU_288877_0_0_1"/>
<feature type="region of interest" description="Disordered" evidence="2">
    <location>
        <begin position="300"/>
        <end position="319"/>
    </location>
</feature>
<feature type="region of interest" description="Disordered" evidence="2">
    <location>
        <begin position="208"/>
        <end position="294"/>
    </location>
</feature>
<feature type="compositionally biased region" description="Low complexity" evidence="2">
    <location>
        <begin position="495"/>
        <end position="531"/>
    </location>
</feature>
<feature type="compositionally biased region" description="Polar residues" evidence="2">
    <location>
        <begin position="211"/>
        <end position="226"/>
    </location>
</feature>
<evidence type="ECO:0000256" key="1">
    <source>
        <dbReference type="SAM" id="Coils"/>
    </source>
</evidence>
<dbReference type="AlphaFoldDB" id="W9CSP2"/>
<reference evidence="3 4" key="1">
    <citation type="journal article" date="2014" name="Genome Announc.">
        <title>Draft genome sequence of Sclerotinia borealis, a psychrophilic plant pathogenic fungus.</title>
        <authorList>
            <person name="Mardanov A.V."/>
            <person name="Beletsky A.V."/>
            <person name="Kadnikov V.V."/>
            <person name="Ignatov A.N."/>
            <person name="Ravin N.V."/>
        </authorList>
    </citation>
    <scope>NUCLEOTIDE SEQUENCE [LARGE SCALE GENOMIC DNA]</scope>
    <source>
        <strain evidence="4">F-4157</strain>
    </source>
</reference>
<dbReference type="EMBL" id="AYSA01000023">
    <property type="protein sequence ID" value="ESZ99148.1"/>
    <property type="molecule type" value="Genomic_DNA"/>
</dbReference>
<evidence type="ECO:0000256" key="2">
    <source>
        <dbReference type="SAM" id="MobiDB-lite"/>
    </source>
</evidence>
<name>W9CSP2_SCLBF</name>
<proteinExistence type="predicted"/>